<dbReference type="Gene3D" id="1.10.1370.40">
    <property type="match status" value="2"/>
</dbReference>
<keyword evidence="1 6" id="KW-0645">Protease</keyword>
<dbReference type="Proteomes" id="UP000335636">
    <property type="component" value="Unassembled WGS sequence"/>
</dbReference>
<proteinExistence type="inferred from homology"/>
<evidence type="ECO:0000256" key="1">
    <source>
        <dbReference type="ARBA" id="ARBA00022670"/>
    </source>
</evidence>
<keyword evidence="9" id="KW-1185">Reference proteome</keyword>
<dbReference type="GO" id="GO:0005739">
    <property type="term" value="C:mitochondrion"/>
    <property type="evidence" value="ECO:0007669"/>
    <property type="project" value="TreeGrafter"/>
</dbReference>
<keyword evidence="4 6" id="KW-0862">Zinc</keyword>
<dbReference type="SUPFAM" id="SSF55486">
    <property type="entry name" value="Metalloproteases ('zincins'), catalytic domain"/>
    <property type="match status" value="1"/>
</dbReference>
<evidence type="ECO:0000259" key="7">
    <source>
        <dbReference type="Pfam" id="PF01432"/>
    </source>
</evidence>
<organism evidence="8 9">
    <name type="scientific">Marmota monax</name>
    <name type="common">Woodchuck</name>
    <dbReference type="NCBI Taxonomy" id="9995"/>
    <lineage>
        <taxon>Eukaryota</taxon>
        <taxon>Metazoa</taxon>
        <taxon>Chordata</taxon>
        <taxon>Craniata</taxon>
        <taxon>Vertebrata</taxon>
        <taxon>Euteleostomi</taxon>
        <taxon>Mammalia</taxon>
        <taxon>Eutheria</taxon>
        <taxon>Euarchontoglires</taxon>
        <taxon>Glires</taxon>
        <taxon>Rodentia</taxon>
        <taxon>Sciuromorpha</taxon>
        <taxon>Sciuridae</taxon>
        <taxon>Xerinae</taxon>
        <taxon>Marmotini</taxon>
        <taxon>Marmota</taxon>
    </lineage>
</organism>
<dbReference type="Pfam" id="PF01432">
    <property type="entry name" value="Peptidase_M3"/>
    <property type="match status" value="1"/>
</dbReference>
<keyword evidence="2 6" id="KW-0479">Metal-binding</keyword>
<evidence type="ECO:0000313" key="9">
    <source>
        <dbReference type="Proteomes" id="UP000335636"/>
    </source>
</evidence>
<evidence type="ECO:0000256" key="2">
    <source>
        <dbReference type="ARBA" id="ARBA00022723"/>
    </source>
</evidence>
<keyword evidence="3 6" id="KW-0378">Hydrolase</keyword>
<evidence type="ECO:0000256" key="5">
    <source>
        <dbReference type="ARBA" id="ARBA00023049"/>
    </source>
</evidence>
<sequence>MLCARRLGSLAAGLAALRPGRAARGSLGAGIQARRVSTSWSPVGAAFNVKPQGRRLDLFSERRGLFGVPELSAPEGFYIAQEEALRKTELLVERACSTPPGPQTVLIFDELSDALCRVADLADFVKIAHPEPAFREAAEETCRSIGTMVEKLNTNVELYQSLQKLLSDKKLVDSLDVETRRVAELFMFDFEISGIHLDEEKRKRAVDLNKKKKDLKNKHIKRTKFPNKIEKHLLPDHIHHNFVRDGKLLKINAPHAEAPNDLAFCEAIETVMQFLEKLSDKLCERTIKDFEMMRQMKMKLNPQNSELMPWDPPYYSGVIRAERYNIEPSLYCPFFSLGACMEGLNILFNKLLGISLYAEQPAKGEVWCEDVRKL</sequence>
<comment type="similarity">
    <text evidence="6">Belongs to the peptidase M3 family.</text>
</comment>
<evidence type="ECO:0000313" key="8">
    <source>
        <dbReference type="EMBL" id="VTJ64878.1"/>
    </source>
</evidence>
<dbReference type="AlphaFoldDB" id="A0A5E4B5B6"/>
<dbReference type="GO" id="GO:0006627">
    <property type="term" value="P:protein processing involved in protein targeting to mitochondrion"/>
    <property type="evidence" value="ECO:0007669"/>
    <property type="project" value="TreeGrafter"/>
</dbReference>
<dbReference type="EMBL" id="CABDUW010000285">
    <property type="protein sequence ID" value="VTJ64878.1"/>
    <property type="molecule type" value="Genomic_DNA"/>
</dbReference>
<gene>
    <name evidence="8" type="ORF">MONAX_5E047536</name>
</gene>
<keyword evidence="5 6" id="KW-0482">Metalloprotease</keyword>
<evidence type="ECO:0000256" key="4">
    <source>
        <dbReference type="ARBA" id="ARBA00022833"/>
    </source>
</evidence>
<evidence type="ECO:0000256" key="3">
    <source>
        <dbReference type="ARBA" id="ARBA00022801"/>
    </source>
</evidence>
<dbReference type="PANTHER" id="PTHR11804">
    <property type="entry name" value="PROTEASE M3 THIMET OLIGOPEPTIDASE-RELATED"/>
    <property type="match status" value="1"/>
</dbReference>
<feature type="domain" description="Peptidase M3A/M3B catalytic" evidence="7">
    <location>
        <begin position="268"/>
        <end position="373"/>
    </location>
</feature>
<accession>A0A5E4B5B6</accession>
<protein>
    <recommendedName>
        <fullName evidence="7">Peptidase M3A/M3B catalytic domain-containing protein</fullName>
    </recommendedName>
</protein>
<dbReference type="GO" id="GO:0004222">
    <property type="term" value="F:metalloendopeptidase activity"/>
    <property type="evidence" value="ECO:0007669"/>
    <property type="project" value="InterPro"/>
</dbReference>
<dbReference type="FunFam" id="1.10.1370.40:FF:000002">
    <property type="entry name" value="Mitochondrial intermediate peptidase"/>
    <property type="match status" value="1"/>
</dbReference>
<comment type="cofactor">
    <cofactor evidence="6">
        <name>Zn(2+)</name>
        <dbReference type="ChEBI" id="CHEBI:29105"/>
    </cofactor>
    <text evidence="6">Binds 1 zinc ion.</text>
</comment>
<reference evidence="8" key="1">
    <citation type="submission" date="2019-04" db="EMBL/GenBank/DDBJ databases">
        <authorList>
            <person name="Alioto T."/>
            <person name="Alioto T."/>
        </authorList>
    </citation>
    <scope>NUCLEOTIDE SEQUENCE [LARGE SCALE GENOMIC DNA]</scope>
</reference>
<dbReference type="GO" id="GO:0046872">
    <property type="term" value="F:metal ion binding"/>
    <property type="evidence" value="ECO:0007669"/>
    <property type="project" value="UniProtKB-UniRule"/>
</dbReference>
<feature type="non-terminal residue" evidence="8">
    <location>
        <position position="374"/>
    </location>
</feature>
<dbReference type="InterPro" id="IPR045090">
    <property type="entry name" value="Pept_M3A_M3B"/>
</dbReference>
<dbReference type="GO" id="GO:0006518">
    <property type="term" value="P:peptide metabolic process"/>
    <property type="evidence" value="ECO:0007669"/>
    <property type="project" value="TreeGrafter"/>
</dbReference>
<comment type="caution">
    <text evidence="8">The sequence shown here is derived from an EMBL/GenBank/DDBJ whole genome shotgun (WGS) entry which is preliminary data.</text>
</comment>
<name>A0A5E4B5B6_MARMO</name>
<dbReference type="InterPro" id="IPR001567">
    <property type="entry name" value="Pept_M3A_M3B_dom"/>
</dbReference>
<dbReference type="PANTHER" id="PTHR11804:SF79">
    <property type="entry name" value="MITOCHONDRIAL INTERMEDIATE PEPTIDASE"/>
    <property type="match status" value="1"/>
</dbReference>
<evidence type="ECO:0000256" key="6">
    <source>
        <dbReference type="RuleBase" id="RU003435"/>
    </source>
</evidence>